<dbReference type="SUPFAM" id="SSF56399">
    <property type="entry name" value="ADP-ribosylation"/>
    <property type="match status" value="1"/>
</dbReference>
<dbReference type="Proteomes" id="UP001232245">
    <property type="component" value="Unassembled WGS sequence"/>
</dbReference>
<evidence type="ECO:0000313" key="1">
    <source>
        <dbReference type="EMBL" id="MDQ0227285.1"/>
    </source>
</evidence>
<accession>A0ABT9Z7M8</accession>
<dbReference type="InterPro" id="IPR018840">
    <property type="entry name" value="DUF2441"/>
</dbReference>
<sequence length="74" mass="8824">MKEKERIVYHIVTRNKMKVGQIMNFNKEQKNTLYHFFFETEKRNSKGEDFTQILSGHYTNDGINLNKENADVVI</sequence>
<gene>
    <name evidence="1" type="ORF">J2S02_003630</name>
</gene>
<reference evidence="1 2" key="1">
    <citation type="submission" date="2023-07" db="EMBL/GenBank/DDBJ databases">
        <title>Genomic Encyclopedia of Type Strains, Phase IV (KMG-IV): sequencing the most valuable type-strain genomes for metagenomic binning, comparative biology and taxonomic classification.</title>
        <authorList>
            <person name="Goeker M."/>
        </authorList>
    </citation>
    <scope>NUCLEOTIDE SEQUENCE [LARGE SCALE GENOMIC DNA]</scope>
    <source>
        <strain evidence="1 2">DSM 17723</strain>
    </source>
</reference>
<dbReference type="EMBL" id="JAUSTZ010000008">
    <property type="protein sequence ID" value="MDQ0227285.1"/>
    <property type="molecule type" value="Genomic_DNA"/>
</dbReference>
<proteinExistence type="predicted"/>
<organism evidence="1 2">
    <name type="scientific">Metabacillus niabensis</name>
    <dbReference type="NCBI Taxonomy" id="324854"/>
    <lineage>
        <taxon>Bacteria</taxon>
        <taxon>Bacillati</taxon>
        <taxon>Bacillota</taxon>
        <taxon>Bacilli</taxon>
        <taxon>Bacillales</taxon>
        <taxon>Bacillaceae</taxon>
        <taxon>Metabacillus</taxon>
    </lineage>
</organism>
<name>A0ABT9Z7M8_9BACI</name>
<keyword evidence="2" id="KW-1185">Reference proteome</keyword>
<evidence type="ECO:0000313" key="2">
    <source>
        <dbReference type="Proteomes" id="UP001232245"/>
    </source>
</evidence>
<dbReference type="Pfam" id="PF10386">
    <property type="entry name" value="DUF2441"/>
    <property type="match status" value="1"/>
</dbReference>
<protein>
    <submittedName>
        <fullName evidence="1">Uncharacterized protein</fullName>
    </submittedName>
</protein>
<comment type="caution">
    <text evidence="1">The sequence shown here is derived from an EMBL/GenBank/DDBJ whole genome shotgun (WGS) entry which is preliminary data.</text>
</comment>
<dbReference type="Gene3D" id="1.10.3800.10">
    <property type="entry name" value="ADP-ribosylation domain"/>
    <property type="match status" value="1"/>
</dbReference>